<organism evidence="1 2">
    <name type="scientific">Novimethylophilus kurashikiensis</name>
    <dbReference type="NCBI Taxonomy" id="1825523"/>
    <lineage>
        <taxon>Bacteria</taxon>
        <taxon>Pseudomonadati</taxon>
        <taxon>Pseudomonadota</taxon>
        <taxon>Betaproteobacteria</taxon>
        <taxon>Nitrosomonadales</taxon>
        <taxon>Methylophilaceae</taxon>
        <taxon>Novimethylophilus</taxon>
    </lineage>
</organism>
<sequence length="63" mass="6932">MHHVQLPQWLSQLVSDNAARLRGRDARSLNLNPTEIGGFGFPHYAELSSSEIFSAGKNPLSVL</sequence>
<comment type="caution">
    <text evidence="1">The sequence shown here is derived from an EMBL/GenBank/DDBJ whole genome shotgun (WGS) entry which is preliminary data.</text>
</comment>
<dbReference type="AlphaFoldDB" id="A0A2R5F3Y5"/>
<dbReference type="RefSeq" id="WP_109013736.1">
    <property type="nucleotide sequence ID" value="NZ_BDOQ01000001.1"/>
</dbReference>
<evidence type="ECO:0000313" key="1">
    <source>
        <dbReference type="EMBL" id="GBG12498.1"/>
    </source>
</evidence>
<dbReference type="Proteomes" id="UP000245081">
    <property type="component" value="Unassembled WGS sequence"/>
</dbReference>
<keyword evidence="2" id="KW-1185">Reference proteome</keyword>
<proteinExistence type="predicted"/>
<gene>
    <name evidence="1" type="ORF">NMK_0029</name>
</gene>
<protein>
    <submittedName>
        <fullName evidence="1">NHL repeat-containing protein</fullName>
    </submittedName>
</protein>
<name>A0A2R5F3Y5_9PROT</name>
<reference evidence="1 2" key="1">
    <citation type="journal article" date="2018" name="Environ. Microbiol.">
        <title>Isolation and genomic characterization of Novimethylophilus kurashikiensis gen. nov. sp. nov., a new lanthanide-dependent methylotrophic species of Methylophilaceae.</title>
        <authorList>
            <person name="Lv H."/>
            <person name="Sahin N."/>
            <person name="Tani A."/>
        </authorList>
    </citation>
    <scope>NUCLEOTIDE SEQUENCE [LARGE SCALE GENOMIC DNA]</scope>
    <source>
        <strain evidence="1 2">La2-4</strain>
    </source>
</reference>
<accession>A0A2R5F3Y5</accession>
<dbReference type="EMBL" id="BDOQ01000001">
    <property type="protein sequence ID" value="GBG12498.1"/>
    <property type="molecule type" value="Genomic_DNA"/>
</dbReference>
<evidence type="ECO:0000313" key="2">
    <source>
        <dbReference type="Proteomes" id="UP000245081"/>
    </source>
</evidence>